<dbReference type="Proteomes" id="UP000095280">
    <property type="component" value="Unplaced"/>
</dbReference>
<protein>
    <submittedName>
        <fullName evidence="3">PIPK domain-containing protein</fullName>
    </submittedName>
</protein>
<feature type="compositionally biased region" description="Basic and acidic residues" evidence="1">
    <location>
        <begin position="472"/>
        <end position="487"/>
    </location>
</feature>
<proteinExistence type="predicted"/>
<name>A0A1I8FIH2_9PLAT</name>
<dbReference type="WBParaSite" id="maker-unitig_36016-snap-gene-0.3-mRNA-1">
    <property type="protein sequence ID" value="maker-unitig_36016-snap-gene-0.3-mRNA-1"/>
    <property type="gene ID" value="maker-unitig_36016-snap-gene-0.3"/>
</dbReference>
<feature type="compositionally biased region" description="Low complexity" evidence="1">
    <location>
        <begin position="458"/>
        <end position="470"/>
    </location>
</feature>
<dbReference type="AlphaFoldDB" id="A0A1I8FIH2"/>
<evidence type="ECO:0000256" key="1">
    <source>
        <dbReference type="SAM" id="MobiDB-lite"/>
    </source>
</evidence>
<reference evidence="3" key="1">
    <citation type="submission" date="2016-11" db="UniProtKB">
        <authorList>
            <consortium name="WormBaseParasite"/>
        </authorList>
    </citation>
    <scope>IDENTIFICATION</scope>
</reference>
<keyword evidence="2" id="KW-1185">Reference proteome</keyword>
<feature type="region of interest" description="Disordered" evidence="1">
    <location>
        <begin position="162"/>
        <end position="201"/>
    </location>
</feature>
<evidence type="ECO:0000313" key="2">
    <source>
        <dbReference type="Proteomes" id="UP000095280"/>
    </source>
</evidence>
<feature type="region of interest" description="Disordered" evidence="1">
    <location>
        <begin position="447"/>
        <end position="487"/>
    </location>
</feature>
<feature type="region of interest" description="Disordered" evidence="1">
    <location>
        <begin position="373"/>
        <end position="395"/>
    </location>
</feature>
<accession>A0A1I8FIH2</accession>
<organism evidence="2 3">
    <name type="scientific">Macrostomum lignano</name>
    <dbReference type="NCBI Taxonomy" id="282301"/>
    <lineage>
        <taxon>Eukaryota</taxon>
        <taxon>Metazoa</taxon>
        <taxon>Spiralia</taxon>
        <taxon>Lophotrochozoa</taxon>
        <taxon>Platyhelminthes</taxon>
        <taxon>Rhabditophora</taxon>
        <taxon>Macrostomorpha</taxon>
        <taxon>Macrostomida</taxon>
        <taxon>Macrostomidae</taxon>
        <taxon>Macrostomum</taxon>
    </lineage>
</organism>
<sequence length="799" mass="89262">VIVTDFLSLLKEPAQNGYIQYRPSGLRRHDRIDRISIVESLQFLLWAFQFSHQRRQACLSLQPLLVARLAMASPCTSLESDFDQSLASCFGLCWAAASPGDTIASTVKLTAFKDCQDGILNNSSQHWSGCPWWAAEEYKKKLVLRGQMLSSYLASGLQNDVAAKSPRPGQQLPAQQRVPGLPERSDQQRLRPPQRTSSSRAVAARMLGQRDCQGRYNFAWPELREPRAACHTNFHPILLRQLSNSTAAAPATFKLKVRTNEDLFRVRTDFMMTGALPIVRSGRKFSLQKGPEWLCDAVHDYENGLDSINNVCPRGYNLLRALFEMEARFYQMKFICLNLNDAALSQCDQHTNEARGLLFHRLEMQCTDYSKTQNPGSSGCVGRREPVPGDGDVAPVRRQGRQLFGALVRMRNTLQRFEIDCQGAYVSNNYTVEQFLIRPEAERRSRQLLTPSTLLNEGGSSRLAGSSSSSSRRRDNPETDPAKRMAGEPRRSRWLWRHCRRGCDLLAGLGSHAVFRSTCETRMVEVCGHSLPLRSRRQGRTTFGVNSNVHSFVDKVYNGFEVFLNKISRCQCRRACNDLVCEVHSKQPNAAYQPNSARHQGALIAGHSVFIKGDSGPVQQPRSALAPSTPFGRRSTSNRWQSVPPVTTLWPLAISARLIACALARTWGMQGHPAPRTKGSTKVKPNLLGVSFELWRASLQRHGGDAGNSSFVRAALQAGEHGEVDSLLKVVLRRRRPFAAAIENDAGARAAQRLVRGAGDNVGKFEWRRITPAATRPLMWAMSAIRTAPSSSQRRRKRA</sequence>
<feature type="region of interest" description="Disordered" evidence="1">
    <location>
        <begin position="617"/>
        <end position="639"/>
    </location>
</feature>
<evidence type="ECO:0000313" key="3">
    <source>
        <dbReference type="WBParaSite" id="maker-unitig_36016-snap-gene-0.3-mRNA-1"/>
    </source>
</evidence>